<dbReference type="PIRSF" id="PIRSF006268">
    <property type="entry name" value="ApbE"/>
    <property type="match status" value="1"/>
</dbReference>
<evidence type="ECO:0000256" key="3">
    <source>
        <dbReference type="ARBA" id="ARBA00016337"/>
    </source>
</evidence>
<dbReference type="STRING" id="706570.PT85_01760"/>
<evidence type="ECO:0000313" key="22">
    <source>
        <dbReference type="Proteomes" id="UP000030980"/>
    </source>
</evidence>
<protein>
    <recommendedName>
        <fullName evidence="3 18">FAD:protein FMN transferase</fullName>
        <ecNumber evidence="2 18">2.7.1.180</ecNumber>
    </recommendedName>
    <alternativeName>
        <fullName evidence="15 18">Flavin transferase</fullName>
    </alternativeName>
</protein>
<dbReference type="AlphaFoldDB" id="A0A0B3C052"/>
<comment type="subcellular location">
    <subcellularLocation>
        <location evidence="17 20">Cell inner membrane</location>
        <topology evidence="17 20">Lipid-anchor</topology>
        <orientation evidence="17 20">Periplasmic side</orientation>
    </subcellularLocation>
</comment>
<dbReference type="Proteomes" id="UP000030980">
    <property type="component" value="Unassembled WGS sequence"/>
</dbReference>
<evidence type="ECO:0000256" key="11">
    <source>
        <dbReference type="ARBA" id="ARBA00022842"/>
    </source>
</evidence>
<dbReference type="EMBL" id="JTAK01000001">
    <property type="protein sequence ID" value="KHO66324.1"/>
    <property type="molecule type" value="Genomic_DNA"/>
</dbReference>
<keyword evidence="10 18" id="KW-0274">FAD</keyword>
<keyword evidence="14 20" id="KW-0449">Lipoprotein</keyword>
<evidence type="ECO:0000256" key="16">
    <source>
        <dbReference type="ARBA" id="ARBA00048540"/>
    </source>
</evidence>
<feature type="binding site" evidence="19">
    <location>
        <position position="293"/>
    </location>
    <ligand>
        <name>Mg(2+)</name>
        <dbReference type="ChEBI" id="CHEBI:18420"/>
    </ligand>
</feature>
<keyword evidence="4" id="KW-1003">Cell membrane</keyword>
<evidence type="ECO:0000256" key="6">
    <source>
        <dbReference type="ARBA" id="ARBA00022630"/>
    </source>
</evidence>
<comment type="similarity">
    <text evidence="1 18 20">Belongs to the ApbE family.</text>
</comment>
<dbReference type="PROSITE" id="PS51257">
    <property type="entry name" value="PROKAR_LIPOPROTEIN"/>
    <property type="match status" value="1"/>
</dbReference>
<keyword evidence="22" id="KW-1185">Reference proteome</keyword>
<comment type="caution">
    <text evidence="21">The sequence shown here is derived from an EMBL/GenBank/DDBJ whole genome shotgun (WGS) entry which is preliminary data.</text>
</comment>
<keyword evidence="7 18" id="KW-0808">Transferase</keyword>
<evidence type="ECO:0000256" key="18">
    <source>
        <dbReference type="PIRNR" id="PIRNR006268"/>
    </source>
</evidence>
<dbReference type="FunFam" id="3.10.520.10:FF:000001">
    <property type="entry name" value="FAD:protein FMN transferase"/>
    <property type="match status" value="1"/>
</dbReference>
<evidence type="ECO:0000256" key="19">
    <source>
        <dbReference type="PIRSR" id="PIRSR006268-2"/>
    </source>
</evidence>
<evidence type="ECO:0000256" key="8">
    <source>
        <dbReference type="ARBA" id="ARBA00022723"/>
    </source>
</evidence>
<keyword evidence="11 18" id="KW-0460">Magnesium</keyword>
<keyword evidence="9" id="KW-0732">Signal</keyword>
<dbReference type="GO" id="GO:0046872">
    <property type="term" value="F:metal ion binding"/>
    <property type="evidence" value="ECO:0007669"/>
    <property type="project" value="UniProtKB-UniRule"/>
</dbReference>
<evidence type="ECO:0000256" key="4">
    <source>
        <dbReference type="ARBA" id="ARBA00022475"/>
    </source>
</evidence>
<dbReference type="Pfam" id="PF02424">
    <property type="entry name" value="ApbE"/>
    <property type="match status" value="1"/>
</dbReference>
<evidence type="ECO:0000256" key="13">
    <source>
        <dbReference type="ARBA" id="ARBA00023139"/>
    </source>
</evidence>
<dbReference type="PANTHER" id="PTHR30040:SF2">
    <property type="entry name" value="FAD:PROTEIN FMN TRANSFERASE"/>
    <property type="match status" value="1"/>
</dbReference>
<comment type="cofactor">
    <cofactor evidence="19">
        <name>Mg(2+)</name>
        <dbReference type="ChEBI" id="CHEBI:18420"/>
    </cofactor>
    <cofactor evidence="19">
        <name>Mn(2+)</name>
        <dbReference type="ChEBI" id="CHEBI:29035"/>
    </cofactor>
    <text evidence="19">Magnesium. Can also use manganese.</text>
</comment>
<dbReference type="SUPFAM" id="SSF143631">
    <property type="entry name" value="ApbE-like"/>
    <property type="match status" value="1"/>
</dbReference>
<evidence type="ECO:0000256" key="12">
    <source>
        <dbReference type="ARBA" id="ARBA00023136"/>
    </source>
</evidence>
<reference evidence="21 22" key="1">
    <citation type="submission" date="2014-11" db="EMBL/GenBank/DDBJ databases">
        <title>Genome sequence of Pseudomonas tuomuerensis JCM 14085.</title>
        <authorList>
            <person name="Shin S.-K."/>
            <person name="Yi H."/>
        </authorList>
    </citation>
    <scope>NUCLEOTIDE SEQUENCE [LARGE SCALE GENOMIC DNA]</scope>
    <source>
        <strain evidence="21 22">JCM 14085</strain>
    </source>
</reference>
<evidence type="ECO:0000256" key="14">
    <source>
        <dbReference type="ARBA" id="ARBA00023288"/>
    </source>
</evidence>
<evidence type="ECO:0000256" key="15">
    <source>
        <dbReference type="ARBA" id="ARBA00031306"/>
    </source>
</evidence>
<evidence type="ECO:0000256" key="2">
    <source>
        <dbReference type="ARBA" id="ARBA00011955"/>
    </source>
</evidence>
<evidence type="ECO:0000256" key="5">
    <source>
        <dbReference type="ARBA" id="ARBA00022519"/>
    </source>
</evidence>
<dbReference type="Gene3D" id="3.10.520.10">
    <property type="entry name" value="ApbE-like domains"/>
    <property type="match status" value="1"/>
</dbReference>
<dbReference type="GO" id="GO:0016740">
    <property type="term" value="F:transferase activity"/>
    <property type="evidence" value="ECO:0007669"/>
    <property type="project" value="UniProtKB-UniRule"/>
</dbReference>
<proteinExistence type="inferred from homology"/>
<gene>
    <name evidence="21" type="ORF">PT85_01760</name>
</gene>
<keyword evidence="8 18" id="KW-0479">Metal-binding</keyword>
<keyword evidence="13" id="KW-0564">Palmitate</keyword>
<evidence type="ECO:0000256" key="10">
    <source>
        <dbReference type="ARBA" id="ARBA00022827"/>
    </source>
</evidence>
<evidence type="ECO:0000256" key="20">
    <source>
        <dbReference type="RuleBase" id="RU363002"/>
    </source>
</evidence>
<dbReference type="GO" id="GO:0005886">
    <property type="term" value="C:plasma membrane"/>
    <property type="evidence" value="ECO:0007669"/>
    <property type="project" value="UniProtKB-SubCell"/>
</dbReference>
<sequence>MRLRAVLQPVIAVASAAALTGCLFSESVETFGGPTMGSTYSVKYVRGSGVPYPEALQKEVDALLAEIDRQVSTYRSDSLIEAFNNGPAGCQAMPAPVLELARYGLELSHRSEGAFDLTLEPLLNLWGFGPKSRGQRVPDTAEIDAAREQYGYRLLEVRDGQLCKARDAVQVDFNSIAAGQAVDRIAQLLQAQGANSYLVEVTGELKAQGRKPDGAPWRIAIEAPQSDVRAVQRIVELDGLSVSTSGDYRNYFEQDGRRYSHTLDPRQAAPITHTLAAVTVVTPSAMEADGLSTLLMVLGPEEGLAYAQDHHVAALFVTRAAEGFVSTGSPAFDALFPAQGVQP</sequence>
<dbReference type="RefSeq" id="WP_039605758.1">
    <property type="nucleotide sequence ID" value="NZ_FMUP01000007.1"/>
</dbReference>
<evidence type="ECO:0000313" key="21">
    <source>
        <dbReference type="EMBL" id="KHO66324.1"/>
    </source>
</evidence>
<dbReference type="InterPro" id="IPR024932">
    <property type="entry name" value="ApbE"/>
</dbReference>
<evidence type="ECO:0000256" key="9">
    <source>
        <dbReference type="ARBA" id="ARBA00022729"/>
    </source>
</evidence>
<name>A0A0B3C052_9PSED</name>
<feature type="binding site" evidence="19">
    <location>
        <position position="175"/>
    </location>
    <ligand>
        <name>Mg(2+)</name>
        <dbReference type="ChEBI" id="CHEBI:18420"/>
    </ligand>
</feature>
<feature type="binding site" evidence="19">
    <location>
        <position position="289"/>
    </location>
    <ligand>
        <name>Mg(2+)</name>
        <dbReference type="ChEBI" id="CHEBI:18420"/>
    </ligand>
</feature>
<evidence type="ECO:0000256" key="17">
    <source>
        <dbReference type="ARBA" id="ARBA00060485"/>
    </source>
</evidence>
<keyword evidence="12" id="KW-0472">Membrane</keyword>
<comment type="catalytic activity">
    <reaction evidence="16 18 20">
        <text>L-threonyl-[protein] + FAD = FMN-L-threonyl-[protein] + AMP + H(+)</text>
        <dbReference type="Rhea" id="RHEA:36847"/>
        <dbReference type="Rhea" id="RHEA-COMP:11060"/>
        <dbReference type="Rhea" id="RHEA-COMP:11061"/>
        <dbReference type="ChEBI" id="CHEBI:15378"/>
        <dbReference type="ChEBI" id="CHEBI:30013"/>
        <dbReference type="ChEBI" id="CHEBI:57692"/>
        <dbReference type="ChEBI" id="CHEBI:74257"/>
        <dbReference type="ChEBI" id="CHEBI:456215"/>
        <dbReference type="EC" id="2.7.1.180"/>
    </reaction>
</comment>
<dbReference type="PANTHER" id="PTHR30040">
    <property type="entry name" value="THIAMINE BIOSYNTHESIS LIPOPROTEIN APBE"/>
    <property type="match status" value="1"/>
</dbReference>
<dbReference type="InterPro" id="IPR003374">
    <property type="entry name" value="ApbE-like_sf"/>
</dbReference>
<keyword evidence="6 18" id="KW-0285">Flavoprotein</keyword>
<evidence type="ECO:0000256" key="7">
    <source>
        <dbReference type="ARBA" id="ARBA00022679"/>
    </source>
</evidence>
<keyword evidence="5 20" id="KW-0997">Cell inner membrane</keyword>
<comment type="function">
    <text evidence="20">Flavin transferase that catalyzes the transfer of the FMN moiety of FAD and its covalent binding to the hydroxyl group of a threonine residue in a target flavoprotein.</text>
</comment>
<evidence type="ECO:0000256" key="1">
    <source>
        <dbReference type="ARBA" id="ARBA00008282"/>
    </source>
</evidence>
<accession>A0A0B3C052</accession>
<dbReference type="OrthoDB" id="9778595at2"/>
<dbReference type="EC" id="2.7.1.180" evidence="2 18"/>
<organism evidence="21 22">
    <name type="scientific">Pseudomonas flexibilis</name>
    <dbReference type="NCBI Taxonomy" id="706570"/>
    <lineage>
        <taxon>Bacteria</taxon>
        <taxon>Pseudomonadati</taxon>
        <taxon>Pseudomonadota</taxon>
        <taxon>Gammaproteobacteria</taxon>
        <taxon>Pseudomonadales</taxon>
        <taxon>Pseudomonadaceae</taxon>
        <taxon>Pseudomonas</taxon>
    </lineage>
</organism>